<comment type="caution">
    <text evidence="2">The sequence shown here is derived from an EMBL/GenBank/DDBJ whole genome shotgun (WGS) entry which is preliminary data.</text>
</comment>
<dbReference type="EMBL" id="JEOB01000003">
    <property type="protein sequence ID" value="EXM38886.1"/>
    <property type="molecule type" value="Genomic_DNA"/>
</dbReference>
<keyword evidence="3" id="KW-1185">Reference proteome</keyword>
<reference evidence="2 3" key="1">
    <citation type="submission" date="2013-06" db="EMBL/GenBank/DDBJ databases">
        <title>Rumen cellulosomics: divergent fiber-degrading strategies revealed by comparative genome-wide analysis of six Ruminococcal strains.</title>
        <authorList>
            <person name="Dassa B."/>
            <person name="Borovok I."/>
            <person name="Lamed R."/>
            <person name="Flint H."/>
            <person name="Yeoman C.J."/>
            <person name="White B."/>
            <person name="Bayer E.A."/>
        </authorList>
    </citation>
    <scope>NUCLEOTIDE SEQUENCE [LARGE SCALE GENOMIC DNA]</scope>
    <source>
        <strain evidence="2 3">SY3</strain>
    </source>
</reference>
<dbReference type="InterPro" id="IPR005149">
    <property type="entry name" value="Tscrpt_reg_PadR_N"/>
</dbReference>
<dbReference type="Pfam" id="PF03551">
    <property type="entry name" value="PadR"/>
    <property type="match status" value="1"/>
</dbReference>
<dbReference type="Gene3D" id="1.10.10.10">
    <property type="entry name" value="Winged helix-like DNA-binding domain superfamily/Winged helix DNA-binding domain"/>
    <property type="match status" value="1"/>
</dbReference>
<gene>
    <name evidence="2" type="ORF">RASY3_11155</name>
</gene>
<dbReference type="InterPro" id="IPR036390">
    <property type="entry name" value="WH_DNA-bd_sf"/>
</dbReference>
<evidence type="ECO:0000259" key="1">
    <source>
        <dbReference type="Pfam" id="PF03551"/>
    </source>
</evidence>
<name>A0A011VUD3_RUMAL</name>
<sequence>MGFPVNAGLLDAMVLSVVQNDDTYGYEITQFLRKAVDISESTLYPVLRRLQKNDYLETYDKEFMGRNRRYYRVTPKGNEALEEYRQEWQTHKEKVDSILMNKGADDNEQT</sequence>
<dbReference type="RefSeq" id="WP_024858421.1">
    <property type="nucleotide sequence ID" value="NZ_JEOB01000003.1"/>
</dbReference>
<proteinExistence type="predicted"/>
<accession>A0A011VUD3</accession>
<dbReference type="PATRIC" id="fig|1341156.4.peg.2175"/>
<dbReference type="Proteomes" id="UP000021369">
    <property type="component" value="Unassembled WGS sequence"/>
</dbReference>
<dbReference type="InterPro" id="IPR052509">
    <property type="entry name" value="Metal_resp_DNA-bind_regulator"/>
</dbReference>
<dbReference type="PANTHER" id="PTHR33169">
    <property type="entry name" value="PADR-FAMILY TRANSCRIPTIONAL REGULATOR"/>
    <property type="match status" value="1"/>
</dbReference>
<dbReference type="OrthoDB" id="9808017at2"/>
<evidence type="ECO:0000313" key="3">
    <source>
        <dbReference type="Proteomes" id="UP000021369"/>
    </source>
</evidence>
<dbReference type="InterPro" id="IPR036388">
    <property type="entry name" value="WH-like_DNA-bd_sf"/>
</dbReference>
<dbReference type="SUPFAM" id="SSF46785">
    <property type="entry name" value="Winged helix' DNA-binding domain"/>
    <property type="match status" value="1"/>
</dbReference>
<evidence type="ECO:0000313" key="2">
    <source>
        <dbReference type="EMBL" id="EXM38886.1"/>
    </source>
</evidence>
<feature type="domain" description="Transcription regulator PadR N-terminal" evidence="1">
    <location>
        <begin position="14"/>
        <end position="83"/>
    </location>
</feature>
<organism evidence="2 3">
    <name type="scientific">Ruminococcus albus SY3</name>
    <dbReference type="NCBI Taxonomy" id="1341156"/>
    <lineage>
        <taxon>Bacteria</taxon>
        <taxon>Bacillati</taxon>
        <taxon>Bacillota</taxon>
        <taxon>Clostridia</taxon>
        <taxon>Eubacteriales</taxon>
        <taxon>Oscillospiraceae</taxon>
        <taxon>Ruminococcus</taxon>
    </lineage>
</organism>
<protein>
    <submittedName>
        <fullName evidence="2">PadR family transcriptional regulator</fullName>
    </submittedName>
</protein>
<dbReference type="AlphaFoldDB" id="A0A011VUD3"/>
<dbReference type="PANTHER" id="PTHR33169:SF14">
    <property type="entry name" value="TRANSCRIPTIONAL REGULATOR RV3488"/>
    <property type="match status" value="1"/>
</dbReference>